<keyword evidence="1" id="KW-0812">Transmembrane</keyword>
<reference evidence="2 3" key="1">
    <citation type="submission" date="2015-09" db="EMBL/GenBank/DDBJ databases">
        <authorList>
            <consortium name="Swine Surveillance"/>
        </authorList>
    </citation>
    <scope>NUCLEOTIDE SEQUENCE [LARGE SCALE GENOMIC DNA]</scope>
    <source>
        <strain evidence="2 3">CECT 8399</strain>
    </source>
</reference>
<evidence type="ECO:0000313" key="2">
    <source>
        <dbReference type="EMBL" id="CUH99790.1"/>
    </source>
</evidence>
<proteinExistence type="predicted"/>
<sequence>MRDHELPDGMPDFFTAAITFTGINLMWIFFVIWVMYGLVPVLVVAVLINHFITRLDIRLNSQKA</sequence>
<gene>
    <name evidence="2" type="ORF">PHA8399_01916</name>
</gene>
<dbReference type="STRING" id="1396826.PHA8399_01916"/>
<keyword evidence="1" id="KW-0472">Membrane</keyword>
<evidence type="ECO:0000256" key="1">
    <source>
        <dbReference type="SAM" id="Phobius"/>
    </source>
</evidence>
<dbReference type="EMBL" id="CYSR01000021">
    <property type="protein sequence ID" value="CUH99790.1"/>
    <property type="molecule type" value="Genomic_DNA"/>
</dbReference>
<feature type="transmembrane region" description="Helical" evidence="1">
    <location>
        <begin position="25"/>
        <end position="48"/>
    </location>
</feature>
<organism evidence="2 3">
    <name type="scientific">Leisingera aquaemixtae</name>
    <dbReference type="NCBI Taxonomy" id="1396826"/>
    <lineage>
        <taxon>Bacteria</taxon>
        <taxon>Pseudomonadati</taxon>
        <taxon>Pseudomonadota</taxon>
        <taxon>Alphaproteobacteria</taxon>
        <taxon>Rhodobacterales</taxon>
        <taxon>Roseobacteraceae</taxon>
        <taxon>Leisingera</taxon>
    </lineage>
</organism>
<dbReference type="RefSeq" id="WP_058285914.1">
    <property type="nucleotide sequence ID" value="NZ_CP176615.1"/>
</dbReference>
<protein>
    <recommendedName>
        <fullName evidence="4">Histidinol phosphate aminotransferase</fullName>
    </recommendedName>
</protein>
<evidence type="ECO:0008006" key="4">
    <source>
        <dbReference type="Google" id="ProtNLM"/>
    </source>
</evidence>
<dbReference type="AlphaFoldDB" id="A0A0P1HLI4"/>
<accession>A0A0P1HLI4</accession>
<keyword evidence="1" id="KW-1133">Transmembrane helix</keyword>
<evidence type="ECO:0000313" key="3">
    <source>
        <dbReference type="Proteomes" id="UP000051326"/>
    </source>
</evidence>
<dbReference type="Proteomes" id="UP000051326">
    <property type="component" value="Unassembled WGS sequence"/>
</dbReference>
<name>A0A0P1HLI4_9RHOB</name>